<evidence type="ECO:0000256" key="3">
    <source>
        <dbReference type="ARBA" id="ARBA00022723"/>
    </source>
</evidence>
<organism evidence="10 11">
    <name type="scientific">Virgibacillus pantothenticus</name>
    <dbReference type="NCBI Taxonomy" id="1473"/>
    <lineage>
        <taxon>Bacteria</taxon>
        <taxon>Bacillati</taxon>
        <taxon>Bacillota</taxon>
        <taxon>Bacilli</taxon>
        <taxon>Bacillales</taxon>
        <taxon>Bacillaceae</taxon>
        <taxon>Virgibacillus</taxon>
    </lineage>
</organism>
<evidence type="ECO:0000256" key="5">
    <source>
        <dbReference type="ARBA" id="ARBA00022842"/>
    </source>
</evidence>
<evidence type="ECO:0000313" key="11">
    <source>
        <dbReference type="Proteomes" id="UP000036780"/>
    </source>
</evidence>
<dbReference type="OrthoDB" id="9788394at2"/>
<dbReference type="AlphaFoldDB" id="A0A0L0QVW0"/>
<protein>
    <recommendedName>
        <fullName evidence="8">Probable molybdenum cofactor guanylyltransferase</fullName>
        <shortName evidence="8">MoCo guanylyltransferase</shortName>
        <ecNumber evidence="8">2.7.7.77</ecNumber>
    </recommendedName>
    <alternativeName>
        <fullName evidence="8">GTP:molybdopterin guanylyltransferase</fullName>
    </alternativeName>
    <alternativeName>
        <fullName evidence="8">Mo-MPT guanylyltransferase</fullName>
    </alternativeName>
    <alternativeName>
        <fullName evidence="8">Molybdopterin guanylyltransferase</fullName>
    </alternativeName>
    <alternativeName>
        <fullName evidence="8">Molybdopterin-guanine dinucleotide synthase</fullName>
        <shortName evidence="8">MGD synthase</shortName>
    </alternativeName>
</protein>
<evidence type="ECO:0000256" key="7">
    <source>
        <dbReference type="ARBA" id="ARBA00023150"/>
    </source>
</evidence>
<dbReference type="GO" id="GO:0046872">
    <property type="term" value="F:metal ion binding"/>
    <property type="evidence" value="ECO:0007669"/>
    <property type="project" value="UniProtKB-KW"/>
</dbReference>
<keyword evidence="7 8" id="KW-0501">Molybdenum cofactor biosynthesis</keyword>
<evidence type="ECO:0000256" key="6">
    <source>
        <dbReference type="ARBA" id="ARBA00023134"/>
    </source>
</evidence>
<keyword evidence="1 8" id="KW-0963">Cytoplasm</keyword>
<dbReference type="CDD" id="cd02503">
    <property type="entry name" value="MobA"/>
    <property type="match status" value="1"/>
</dbReference>
<dbReference type="GO" id="GO:0005737">
    <property type="term" value="C:cytoplasm"/>
    <property type="evidence" value="ECO:0007669"/>
    <property type="project" value="UniProtKB-SubCell"/>
</dbReference>
<dbReference type="Gene3D" id="3.90.550.10">
    <property type="entry name" value="Spore Coat Polysaccharide Biosynthesis Protein SpsA, Chain A"/>
    <property type="match status" value="1"/>
</dbReference>
<evidence type="ECO:0000313" key="10">
    <source>
        <dbReference type="EMBL" id="KNE22348.1"/>
    </source>
</evidence>
<keyword evidence="3 8" id="KW-0479">Metal-binding</keyword>
<keyword evidence="6 8" id="KW-0342">GTP-binding</keyword>
<dbReference type="PATRIC" id="fig|1473.5.peg.3231"/>
<feature type="binding site" evidence="8">
    <location>
        <begin position="10"/>
        <end position="12"/>
    </location>
    <ligand>
        <name>GTP</name>
        <dbReference type="ChEBI" id="CHEBI:37565"/>
    </ligand>
</feature>
<evidence type="ECO:0000256" key="8">
    <source>
        <dbReference type="HAMAP-Rule" id="MF_00316"/>
    </source>
</evidence>
<dbReference type="SUPFAM" id="SSF53448">
    <property type="entry name" value="Nucleotide-diphospho-sugar transferases"/>
    <property type="match status" value="1"/>
</dbReference>
<feature type="domain" description="MobA-like NTP transferase" evidence="9">
    <location>
        <begin position="7"/>
        <end position="160"/>
    </location>
</feature>
<comment type="caution">
    <text evidence="10">The sequence shown here is derived from an EMBL/GenBank/DDBJ whole genome shotgun (WGS) entry which is preliminary data.</text>
</comment>
<feature type="binding site" evidence="8">
    <location>
        <position position="102"/>
    </location>
    <ligand>
        <name>Mg(2+)</name>
        <dbReference type="ChEBI" id="CHEBI:18420"/>
    </ligand>
</feature>
<keyword evidence="11" id="KW-1185">Reference proteome</keyword>
<comment type="function">
    <text evidence="8">Transfers a GMP moiety from GTP to Mo-molybdopterin (Mo-MPT) cofactor (Moco or molybdenum cofactor) to form Mo-molybdopterin guanine dinucleotide (Mo-MGD) cofactor.</text>
</comment>
<evidence type="ECO:0000256" key="2">
    <source>
        <dbReference type="ARBA" id="ARBA00022679"/>
    </source>
</evidence>
<dbReference type="GO" id="GO:0005525">
    <property type="term" value="F:GTP binding"/>
    <property type="evidence" value="ECO:0007669"/>
    <property type="project" value="UniProtKB-UniRule"/>
</dbReference>
<dbReference type="Proteomes" id="UP000036780">
    <property type="component" value="Unassembled WGS sequence"/>
</dbReference>
<name>A0A0L0QVW0_VIRPA</name>
<dbReference type="EC" id="2.7.7.77" evidence="8"/>
<dbReference type="Pfam" id="PF12804">
    <property type="entry name" value="NTP_transf_3"/>
    <property type="match status" value="1"/>
</dbReference>
<gene>
    <name evidence="8" type="primary">mobA</name>
    <name evidence="10" type="ORF">AFK71_01620</name>
</gene>
<comment type="caution">
    <text evidence="8">Lacks conserved residue(s) required for the propagation of feature annotation.</text>
</comment>
<feature type="binding site" evidence="8">
    <location>
        <position position="22"/>
    </location>
    <ligand>
        <name>GTP</name>
        <dbReference type="ChEBI" id="CHEBI:37565"/>
    </ligand>
</feature>
<feature type="binding site" evidence="8">
    <location>
        <position position="71"/>
    </location>
    <ligand>
        <name>GTP</name>
        <dbReference type="ChEBI" id="CHEBI:37565"/>
    </ligand>
</feature>
<evidence type="ECO:0000256" key="1">
    <source>
        <dbReference type="ARBA" id="ARBA00022490"/>
    </source>
</evidence>
<dbReference type="InterPro" id="IPR025877">
    <property type="entry name" value="MobA-like_NTP_Trfase"/>
</dbReference>
<dbReference type="EMBL" id="LGTO01000002">
    <property type="protein sequence ID" value="KNE22348.1"/>
    <property type="molecule type" value="Genomic_DNA"/>
</dbReference>
<dbReference type="GeneID" id="66869226"/>
<feature type="binding site" evidence="8">
    <location>
        <position position="102"/>
    </location>
    <ligand>
        <name>GTP</name>
        <dbReference type="ChEBI" id="CHEBI:37565"/>
    </ligand>
</feature>
<evidence type="ECO:0000259" key="9">
    <source>
        <dbReference type="Pfam" id="PF12804"/>
    </source>
</evidence>
<comment type="catalytic activity">
    <reaction evidence="8">
        <text>Mo-molybdopterin + GTP + H(+) = Mo-molybdopterin guanine dinucleotide + diphosphate</text>
        <dbReference type="Rhea" id="RHEA:34243"/>
        <dbReference type="ChEBI" id="CHEBI:15378"/>
        <dbReference type="ChEBI" id="CHEBI:33019"/>
        <dbReference type="ChEBI" id="CHEBI:37565"/>
        <dbReference type="ChEBI" id="CHEBI:71302"/>
        <dbReference type="ChEBI" id="CHEBI:71310"/>
        <dbReference type="EC" id="2.7.7.77"/>
    </reaction>
</comment>
<comment type="similarity">
    <text evidence="8">Belongs to the MobA family.</text>
</comment>
<dbReference type="GO" id="GO:0061603">
    <property type="term" value="F:molybdenum cofactor guanylyltransferase activity"/>
    <property type="evidence" value="ECO:0007669"/>
    <property type="project" value="UniProtKB-EC"/>
</dbReference>
<sequence>MKHKTTGAVIAGGASRRFGSPKAFAKKDGKPFYQISVDVLRPFVKKVCMVTSPELASFFQHDDIGLQVIEDVARYQGHGPLAGIYTAMEACNTEWLITLPVDVPFMKPKILEILLHHASSNVEAVIPIVAGKMQPLVALFDCSVKERIKNQLDQGERRMDQLLEKINTHYVELDDVEAFLNINRQIEYKKYVGETENT</sequence>
<comment type="cofactor">
    <cofactor evidence="8">
        <name>Mg(2+)</name>
        <dbReference type="ChEBI" id="CHEBI:18420"/>
    </cofactor>
</comment>
<dbReference type="PANTHER" id="PTHR19136:SF81">
    <property type="entry name" value="MOLYBDENUM COFACTOR GUANYLYLTRANSFERASE"/>
    <property type="match status" value="1"/>
</dbReference>
<keyword evidence="2 8" id="KW-0808">Transferase</keyword>
<dbReference type="PANTHER" id="PTHR19136">
    <property type="entry name" value="MOLYBDENUM COFACTOR GUANYLYLTRANSFERASE"/>
    <property type="match status" value="1"/>
</dbReference>
<comment type="domain">
    <text evidence="8">The N-terminal domain determines nucleotide recognition and specific binding, while the C-terminal domain determines the specific binding to the target protein.</text>
</comment>
<keyword evidence="4 8" id="KW-0547">Nucleotide-binding</keyword>
<dbReference type="InterPro" id="IPR029044">
    <property type="entry name" value="Nucleotide-diphossugar_trans"/>
</dbReference>
<proteinExistence type="inferred from homology"/>
<accession>A0A0L0QVW0</accession>
<dbReference type="HAMAP" id="MF_00316">
    <property type="entry name" value="MobA"/>
    <property type="match status" value="1"/>
</dbReference>
<keyword evidence="5 8" id="KW-0460">Magnesium</keyword>
<comment type="subcellular location">
    <subcellularLocation>
        <location evidence="8">Cytoplasm</location>
    </subcellularLocation>
</comment>
<evidence type="ECO:0000256" key="4">
    <source>
        <dbReference type="ARBA" id="ARBA00022741"/>
    </source>
</evidence>
<reference evidence="11" key="1">
    <citation type="submission" date="2015-07" db="EMBL/GenBank/DDBJ databases">
        <title>Fjat-10053 dsm26.</title>
        <authorList>
            <person name="Liu B."/>
            <person name="Wang J."/>
            <person name="Zhu Y."/>
            <person name="Liu G."/>
            <person name="Chen Q."/>
            <person name="Chen Z."/>
            <person name="Lan J."/>
            <person name="Che J."/>
            <person name="Ge C."/>
            <person name="Shi H."/>
            <person name="Pan Z."/>
            <person name="Liu X."/>
        </authorList>
    </citation>
    <scope>NUCLEOTIDE SEQUENCE [LARGE SCALE GENOMIC DNA]</scope>
    <source>
        <strain evidence="11">DSM 26</strain>
    </source>
</reference>
<dbReference type="GO" id="GO:0006777">
    <property type="term" value="P:Mo-molybdopterin cofactor biosynthetic process"/>
    <property type="evidence" value="ECO:0007669"/>
    <property type="project" value="UniProtKB-KW"/>
</dbReference>
<dbReference type="RefSeq" id="WP_050349819.1">
    <property type="nucleotide sequence ID" value="NZ_BOSN01000003.1"/>
</dbReference>
<dbReference type="InterPro" id="IPR013482">
    <property type="entry name" value="Molybde_CF_guanTrfase"/>
</dbReference>